<sequence>MVKERIEIMLIVHKQKKQYYIEVPISITANDLVLALNQAYALGIDTDDITNCYLKVENPIVLLKGNKTIGEYGLRNGSVIHFTN</sequence>
<evidence type="ECO:0000313" key="2">
    <source>
        <dbReference type="Proteomes" id="UP000273083"/>
    </source>
</evidence>
<dbReference type="RefSeq" id="WP_123607850.1">
    <property type="nucleotide sequence ID" value="NZ_RJVG01000001.1"/>
</dbReference>
<dbReference type="Pfam" id="PF08817">
    <property type="entry name" value="YukD"/>
    <property type="match status" value="1"/>
</dbReference>
<dbReference type="OrthoDB" id="2085212at2"/>
<evidence type="ECO:0000313" key="1">
    <source>
        <dbReference type="EMBL" id="ROR31763.1"/>
    </source>
</evidence>
<proteinExistence type="predicted"/>
<protein>
    <submittedName>
        <fullName evidence="1">Type VII secretion system (Wss) protein YukD</fullName>
    </submittedName>
</protein>
<dbReference type="SUPFAM" id="SSF54236">
    <property type="entry name" value="Ubiquitin-like"/>
    <property type="match status" value="1"/>
</dbReference>
<dbReference type="InterPro" id="IPR029071">
    <property type="entry name" value="Ubiquitin-like_domsf"/>
</dbReference>
<dbReference type="InterPro" id="IPR024962">
    <property type="entry name" value="YukD-like"/>
</dbReference>
<dbReference type="Proteomes" id="UP000273083">
    <property type="component" value="Unassembled WGS sequence"/>
</dbReference>
<name>A0A3N1XYS6_9FIRM</name>
<accession>A0A3N1XYS6</accession>
<dbReference type="EMBL" id="RJVG01000001">
    <property type="protein sequence ID" value="ROR31763.1"/>
    <property type="molecule type" value="Genomic_DNA"/>
</dbReference>
<dbReference type="AlphaFoldDB" id="A0A3N1XYS6"/>
<organism evidence="1 2">
    <name type="scientific">Mobilisporobacter senegalensis</name>
    <dbReference type="NCBI Taxonomy" id="1329262"/>
    <lineage>
        <taxon>Bacteria</taxon>
        <taxon>Bacillati</taxon>
        <taxon>Bacillota</taxon>
        <taxon>Clostridia</taxon>
        <taxon>Lachnospirales</taxon>
        <taxon>Lachnospiraceae</taxon>
        <taxon>Mobilisporobacter</taxon>
    </lineage>
</organism>
<comment type="caution">
    <text evidence="1">The sequence shown here is derived from an EMBL/GenBank/DDBJ whole genome shotgun (WGS) entry which is preliminary data.</text>
</comment>
<gene>
    <name evidence="1" type="ORF">EDD66_101381</name>
</gene>
<keyword evidence="2" id="KW-1185">Reference proteome</keyword>
<reference evidence="1 2" key="1">
    <citation type="submission" date="2018-11" db="EMBL/GenBank/DDBJ databases">
        <title>Genomic Encyclopedia of Type Strains, Phase IV (KMG-IV): sequencing the most valuable type-strain genomes for metagenomic binning, comparative biology and taxonomic classification.</title>
        <authorList>
            <person name="Goeker M."/>
        </authorList>
    </citation>
    <scope>NUCLEOTIDE SEQUENCE [LARGE SCALE GENOMIC DNA]</scope>
    <source>
        <strain evidence="1 2">DSM 26537</strain>
    </source>
</reference>